<keyword evidence="6" id="KW-0966">Cell projection</keyword>
<gene>
    <name evidence="6" type="primary">flgG_2</name>
    <name evidence="6" type="ORF">Psch_03718</name>
</gene>
<evidence type="ECO:0000256" key="1">
    <source>
        <dbReference type="ARBA" id="ARBA00009677"/>
    </source>
</evidence>
<dbReference type="InterPro" id="IPR037925">
    <property type="entry name" value="FlgE/F/G-like"/>
</dbReference>
<dbReference type="PANTHER" id="PTHR30435">
    <property type="entry name" value="FLAGELLAR PROTEIN"/>
    <property type="match status" value="1"/>
</dbReference>
<dbReference type="GO" id="GO:0009425">
    <property type="term" value="C:bacterial-type flagellum basal body"/>
    <property type="evidence" value="ECO:0007669"/>
    <property type="project" value="UniProtKB-SubCell"/>
</dbReference>
<evidence type="ECO:0000313" key="6">
    <source>
        <dbReference type="EMBL" id="TEB04955.1"/>
    </source>
</evidence>
<sequence length="263" mass="27405">MIRGLYCAASGMDVQQAKAESISNNLANSATPGFKAENIQVQSFPEVLLVQQGGPKRQVGAMALDAPQEIGSAGMGALVTGVPIDHAPGVVQETGKATDMVLKGPGFFAVNAPAAGDPGRVCYTRNGAFKVDQEGYLAVGSGYRVLGQGGAIRVEDTGFNVAPDGTIEAGGAAVDKLRLVEFDDVNVLRKEAGGIFVDVEGTGGRQASLTTVGQGFLERSNVNVVDEMVGLVSVMRSYEANQRLIQAYDEQLAKTVNQVGSLR</sequence>
<feature type="domain" description="Flagellar basal-body/hook protein C-terminal" evidence="4">
    <location>
        <begin position="214"/>
        <end position="256"/>
    </location>
</feature>
<dbReference type="NCBIfam" id="TIGR03506">
    <property type="entry name" value="FlgEFG_subfam"/>
    <property type="match status" value="1"/>
</dbReference>
<proteinExistence type="inferred from homology"/>
<dbReference type="PANTHER" id="PTHR30435:SF19">
    <property type="entry name" value="FLAGELLAR BASAL-BODY ROD PROTEIN FLGG"/>
    <property type="match status" value="1"/>
</dbReference>
<dbReference type="RefSeq" id="WP_190259239.1">
    <property type="nucleotide sequence ID" value="NZ_QFGA01000003.1"/>
</dbReference>
<dbReference type="Pfam" id="PF00460">
    <property type="entry name" value="Flg_bb_rod"/>
    <property type="match status" value="1"/>
</dbReference>
<dbReference type="PROSITE" id="PS00588">
    <property type="entry name" value="FLAGELLA_BB_ROD"/>
    <property type="match status" value="1"/>
</dbReference>
<evidence type="ECO:0000259" key="4">
    <source>
        <dbReference type="Pfam" id="PF06429"/>
    </source>
</evidence>
<dbReference type="Pfam" id="PF06429">
    <property type="entry name" value="Flg_bbr_C"/>
    <property type="match status" value="1"/>
</dbReference>
<keyword evidence="2" id="KW-0975">Bacterial flagellum</keyword>
<comment type="similarity">
    <text evidence="1 2">Belongs to the flagella basal body rod proteins family.</text>
</comment>
<dbReference type="Pfam" id="PF22692">
    <property type="entry name" value="LlgE_F_G_D1"/>
    <property type="match status" value="1"/>
</dbReference>
<comment type="subcellular location">
    <subcellularLocation>
        <location evidence="2">Bacterial flagellum basal body</location>
    </subcellularLocation>
</comment>
<name>A0A4Y7R7L8_9FIRM</name>
<dbReference type="EMBL" id="QFGA01000003">
    <property type="protein sequence ID" value="TEB04955.1"/>
    <property type="molecule type" value="Genomic_DNA"/>
</dbReference>
<feature type="domain" description="Flagellar hook protein FlgE/F/G-like D1" evidence="5">
    <location>
        <begin position="102"/>
        <end position="169"/>
    </location>
</feature>
<dbReference type="GO" id="GO:0071978">
    <property type="term" value="P:bacterial-type flagellum-dependent swarming motility"/>
    <property type="evidence" value="ECO:0007669"/>
    <property type="project" value="TreeGrafter"/>
</dbReference>
<dbReference type="InterPro" id="IPR019776">
    <property type="entry name" value="Flagellar_basal_body_rod_CS"/>
</dbReference>
<protein>
    <submittedName>
        <fullName evidence="6">Flagellar basal-body rod protein FlgG</fullName>
    </submittedName>
</protein>
<evidence type="ECO:0000259" key="3">
    <source>
        <dbReference type="Pfam" id="PF00460"/>
    </source>
</evidence>
<feature type="domain" description="Flagellar basal body rod protein N-terminal" evidence="3">
    <location>
        <begin position="5"/>
        <end position="35"/>
    </location>
</feature>
<evidence type="ECO:0000256" key="2">
    <source>
        <dbReference type="RuleBase" id="RU362116"/>
    </source>
</evidence>
<evidence type="ECO:0000313" key="7">
    <source>
        <dbReference type="Proteomes" id="UP000298324"/>
    </source>
</evidence>
<dbReference type="Proteomes" id="UP000298324">
    <property type="component" value="Unassembled WGS sequence"/>
</dbReference>
<keyword evidence="6" id="KW-0969">Cilium</keyword>
<organism evidence="6 7">
    <name type="scientific">Pelotomaculum schinkii</name>
    <dbReference type="NCBI Taxonomy" id="78350"/>
    <lineage>
        <taxon>Bacteria</taxon>
        <taxon>Bacillati</taxon>
        <taxon>Bacillota</taxon>
        <taxon>Clostridia</taxon>
        <taxon>Eubacteriales</taxon>
        <taxon>Desulfotomaculaceae</taxon>
        <taxon>Pelotomaculum</taxon>
    </lineage>
</organism>
<accession>A0A4Y7R7L8</accession>
<evidence type="ECO:0000259" key="5">
    <source>
        <dbReference type="Pfam" id="PF22692"/>
    </source>
</evidence>
<comment type="caution">
    <text evidence="6">The sequence shown here is derived from an EMBL/GenBank/DDBJ whole genome shotgun (WGS) entry which is preliminary data.</text>
</comment>
<dbReference type="InterPro" id="IPR053967">
    <property type="entry name" value="LlgE_F_G-like_D1"/>
</dbReference>
<dbReference type="InterPro" id="IPR010930">
    <property type="entry name" value="Flg_bb/hook_C_dom"/>
</dbReference>
<keyword evidence="7" id="KW-1185">Reference proteome</keyword>
<dbReference type="InterPro" id="IPR020013">
    <property type="entry name" value="Flagellar_FlgE/F/G"/>
</dbReference>
<dbReference type="InterPro" id="IPR001444">
    <property type="entry name" value="Flag_bb_rod_N"/>
</dbReference>
<reference evidence="6 7" key="1">
    <citation type="journal article" date="2018" name="Environ. Microbiol.">
        <title>Novel energy conservation strategies and behaviour of Pelotomaculum schinkii driving syntrophic propionate catabolism.</title>
        <authorList>
            <person name="Hidalgo-Ahumada C.A.P."/>
            <person name="Nobu M.K."/>
            <person name="Narihiro T."/>
            <person name="Tamaki H."/>
            <person name="Liu W.T."/>
            <person name="Kamagata Y."/>
            <person name="Stams A.J.M."/>
            <person name="Imachi H."/>
            <person name="Sousa D.Z."/>
        </authorList>
    </citation>
    <scope>NUCLEOTIDE SEQUENCE [LARGE SCALE GENOMIC DNA]</scope>
    <source>
        <strain evidence="6 7">HH</strain>
    </source>
</reference>
<dbReference type="AlphaFoldDB" id="A0A4Y7R7L8"/>
<dbReference type="SUPFAM" id="SSF117143">
    <property type="entry name" value="Flagellar hook protein flgE"/>
    <property type="match status" value="1"/>
</dbReference>
<keyword evidence="6" id="KW-0282">Flagellum</keyword>